<dbReference type="InterPro" id="IPR046373">
    <property type="entry name" value="Acyl-CoA_Oxase/DH_mid-dom_sf"/>
</dbReference>
<dbReference type="InterPro" id="IPR006089">
    <property type="entry name" value="Acyl-CoA_DH_CS"/>
</dbReference>
<dbReference type="Gene3D" id="1.20.140.10">
    <property type="entry name" value="Butyryl-CoA Dehydrogenase, subunit A, domain 3"/>
    <property type="match status" value="1"/>
</dbReference>
<keyword evidence="9" id="KW-0614">Plasmid</keyword>
<dbReference type="GO" id="GO:0003995">
    <property type="term" value="F:acyl-CoA dehydrogenase activity"/>
    <property type="evidence" value="ECO:0007669"/>
    <property type="project" value="InterPro"/>
</dbReference>
<dbReference type="InterPro" id="IPR009100">
    <property type="entry name" value="AcylCoA_DH/oxidase_NM_dom_sf"/>
</dbReference>
<dbReference type="PROSITE" id="PS00073">
    <property type="entry name" value="ACYL_COA_DH_2"/>
    <property type="match status" value="1"/>
</dbReference>
<comment type="caution">
    <text evidence="9">The sequence shown here is derived from an EMBL/GenBank/DDBJ whole genome shotgun (WGS) entry which is preliminary data.</text>
</comment>
<dbReference type="InterPro" id="IPR036250">
    <property type="entry name" value="AcylCo_DH-like_C"/>
</dbReference>
<geneLocation type="plasmid" evidence="9">
    <name>unnamed</name>
</geneLocation>
<reference evidence="9 10" key="1">
    <citation type="submission" date="2017-07" db="EMBL/GenBank/DDBJ databases">
        <title>Whole genome sequence of Azospirillum brasilense 2A1, a potential biofertilizer strain.</title>
        <authorList>
            <person name="Fontana C.A."/>
            <person name="Toffoli L.M."/>
            <person name="Salazar S.M."/>
            <person name="Puglisi E."/>
            <person name="Pedraza R."/>
            <person name="Bassi D."/>
            <person name="Cocconcelli P.S."/>
        </authorList>
    </citation>
    <scope>NUCLEOTIDE SEQUENCE [LARGE SCALE GENOMIC DNA]</scope>
    <source>
        <strain evidence="9 10">2A1</strain>
        <plasmid evidence="9">unnamed</plasmid>
    </source>
</reference>
<feature type="domain" description="Acyl-CoA dehydrogenase/oxidase C-terminal" evidence="6">
    <location>
        <begin position="235"/>
        <end position="381"/>
    </location>
</feature>
<protein>
    <submittedName>
        <fullName evidence="9">Acyl-CoA dehydrogenase</fullName>
    </submittedName>
</protein>
<proteinExistence type="inferred from homology"/>
<name>A0A235H896_AZOBR</name>
<evidence type="ECO:0000259" key="6">
    <source>
        <dbReference type="Pfam" id="PF00441"/>
    </source>
</evidence>
<keyword evidence="4 5" id="KW-0274">FAD</keyword>
<dbReference type="RefSeq" id="WP_094305848.1">
    <property type="nucleotide sequence ID" value="NZ_NOWT01000027.1"/>
</dbReference>
<dbReference type="Proteomes" id="UP000215367">
    <property type="component" value="Unassembled WGS sequence"/>
</dbReference>
<accession>A0A235H896</accession>
<dbReference type="SUPFAM" id="SSF56645">
    <property type="entry name" value="Acyl-CoA dehydrogenase NM domain-like"/>
    <property type="match status" value="1"/>
</dbReference>
<evidence type="ECO:0000256" key="4">
    <source>
        <dbReference type="ARBA" id="ARBA00022827"/>
    </source>
</evidence>
<dbReference type="SUPFAM" id="SSF47203">
    <property type="entry name" value="Acyl-CoA dehydrogenase C-terminal domain-like"/>
    <property type="match status" value="1"/>
</dbReference>
<comment type="similarity">
    <text evidence="2 5">Belongs to the acyl-CoA dehydrogenase family.</text>
</comment>
<dbReference type="Gene3D" id="1.10.540.10">
    <property type="entry name" value="Acyl-CoA dehydrogenase/oxidase, N-terminal domain"/>
    <property type="match status" value="1"/>
</dbReference>
<dbReference type="Gene3D" id="2.40.110.10">
    <property type="entry name" value="Butyryl-CoA Dehydrogenase, subunit A, domain 2"/>
    <property type="match status" value="1"/>
</dbReference>
<dbReference type="GO" id="GO:0050660">
    <property type="term" value="F:flavin adenine dinucleotide binding"/>
    <property type="evidence" value="ECO:0007669"/>
    <property type="project" value="InterPro"/>
</dbReference>
<dbReference type="PIRSF" id="PIRSF016578">
    <property type="entry name" value="HsaA"/>
    <property type="match status" value="1"/>
</dbReference>
<dbReference type="InterPro" id="IPR037069">
    <property type="entry name" value="AcylCoA_DH/ox_N_sf"/>
</dbReference>
<comment type="cofactor">
    <cofactor evidence="1 5">
        <name>FAD</name>
        <dbReference type="ChEBI" id="CHEBI:57692"/>
    </cofactor>
</comment>
<dbReference type="EMBL" id="NOWT01000027">
    <property type="protein sequence ID" value="OYD81958.1"/>
    <property type="molecule type" value="Genomic_DNA"/>
</dbReference>
<evidence type="ECO:0000259" key="8">
    <source>
        <dbReference type="Pfam" id="PF02771"/>
    </source>
</evidence>
<keyword evidence="5" id="KW-0560">Oxidoreductase</keyword>
<dbReference type="PANTHER" id="PTHR43884:SF12">
    <property type="entry name" value="ISOVALERYL-COA DEHYDROGENASE, MITOCHONDRIAL-RELATED"/>
    <property type="match status" value="1"/>
</dbReference>
<evidence type="ECO:0000256" key="5">
    <source>
        <dbReference type="RuleBase" id="RU362125"/>
    </source>
</evidence>
<evidence type="ECO:0000259" key="7">
    <source>
        <dbReference type="Pfam" id="PF02770"/>
    </source>
</evidence>
<evidence type="ECO:0000256" key="1">
    <source>
        <dbReference type="ARBA" id="ARBA00001974"/>
    </source>
</evidence>
<keyword evidence="3 5" id="KW-0285">Flavoprotein</keyword>
<dbReference type="Pfam" id="PF00441">
    <property type="entry name" value="Acyl-CoA_dh_1"/>
    <property type="match status" value="1"/>
</dbReference>
<dbReference type="CDD" id="cd00567">
    <property type="entry name" value="ACAD"/>
    <property type="match status" value="1"/>
</dbReference>
<feature type="domain" description="Acyl-CoA dehydrogenase/oxidase N-terminal" evidence="8">
    <location>
        <begin position="6"/>
        <end position="120"/>
    </location>
</feature>
<evidence type="ECO:0000256" key="3">
    <source>
        <dbReference type="ARBA" id="ARBA00022630"/>
    </source>
</evidence>
<dbReference type="PANTHER" id="PTHR43884">
    <property type="entry name" value="ACYL-COA DEHYDROGENASE"/>
    <property type="match status" value="1"/>
</dbReference>
<dbReference type="AlphaFoldDB" id="A0A235H896"/>
<dbReference type="Pfam" id="PF02770">
    <property type="entry name" value="Acyl-CoA_dh_M"/>
    <property type="match status" value="1"/>
</dbReference>
<evidence type="ECO:0000313" key="10">
    <source>
        <dbReference type="Proteomes" id="UP000215367"/>
    </source>
</evidence>
<gene>
    <name evidence="9" type="ORF">CHT98_23345</name>
</gene>
<evidence type="ECO:0000256" key="2">
    <source>
        <dbReference type="ARBA" id="ARBA00009347"/>
    </source>
</evidence>
<feature type="domain" description="Acyl-CoA oxidase/dehydrogenase middle" evidence="7">
    <location>
        <begin position="124"/>
        <end position="222"/>
    </location>
</feature>
<organism evidence="9 10">
    <name type="scientific">Azospirillum brasilense</name>
    <dbReference type="NCBI Taxonomy" id="192"/>
    <lineage>
        <taxon>Bacteria</taxon>
        <taxon>Pseudomonadati</taxon>
        <taxon>Pseudomonadota</taxon>
        <taxon>Alphaproteobacteria</taxon>
        <taxon>Rhodospirillales</taxon>
        <taxon>Azospirillaceae</taxon>
        <taxon>Azospirillum</taxon>
    </lineage>
</organism>
<dbReference type="InterPro" id="IPR006091">
    <property type="entry name" value="Acyl-CoA_Oxase/DH_mid-dom"/>
</dbReference>
<dbReference type="Pfam" id="PF02771">
    <property type="entry name" value="Acyl-CoA_dh_N"/>
    <property type="match status" value="1"/>
</dbReference>
<dbReference type="InterPro" id="IPR013786">
    <property type="entry name" value="AcylCoA_DH/ox_N"/>
</dbReference>
<sequence>MDFQLSEEQRLMIETASRVGAEFGPDYWREQDAKKSFPTEAWAGICEAGLGGVSLPEEYGGSGLGMLDMALVVEALSAAGGGSTLAQLFMINPIFGGVALAKFGTKAQKDAMLPALIQGKLNFCMALTEPNAGSNSLEIRTFAHTDGQGWRLKGQKIWITGVPDAQKMLVVARTTRLEEAGRRTAGISLFLIDVDREGLSHQPIEKVGTNTLASSTVYFDDVRIEPDELIGTLDGGWHQLLDVLNTERIVTTAGLVGAGSLAIRLAVDYAKDRKVFGDKPVAAYQGVQFPLAQAHAELQCARLMNLKAASLCDTGLPYGSEANIAKLIAAQAASHAIERSMQAMGGMGYAKEYHVERLWRDARLFRFAPVSEEMVLNFIAMHDLGMPKSY</sequence>
<evidence type="ECO:0000313" key="9">
    <source>
        <dbReference type="EMBL" id="OYD81958.1"/>
    </source>
</evidence>
<dbReference type="InterPro" id="IPR009075">
    <property type="entry name" value="AcylCo_DH/oxidase_C"/>
</dbReference>